<feature type="transmembrane region" description="Helical" evidence="7">
    <location>
        <begin position="371"/>
        <end position="391"/>
    </location>
</feature>
<reference evidence="8 9" key="1">
    <citation type="submission" date="2024-04" db="EMBL/GenBank/DDBJ databases">
        <title>Novel genus in family Flammeovirgaceae.</title>
        <authorList>
            <person name="Nguyen T.H."/>
            <person name="Vuong T.Q."/>
            <person name="Le H."/>
            <person name="Kim S.-G."/>
        </authorList>
    </citation>
    <scope>NUCLEOTIDE SEQUENCE [LARGE SCALE GENOMIC DNA]</scope>
    <source>
        <strain evidence="8 9">JCM 23209</strain>
    </source>
</reference>
<comment type="caution">
    <text evidence="8">The sequence shown here is derived from an EMBL/GenBank/DDBJ whole genome shotgun (WGS) entry which is preliminary data.</text>
</comment>
<organism evidence="8 9">
    <name type="scientific">Rapidithrix thailandica</name>
    <dbReference type="NCBI Taxonomy" id="413964"/>
    <lineage>
        <taxon>Bacteria</taxon>
        <taxon>Pseudomonadati</taxon>
        <taxon>Bacteroidota</taxon>
        <taxon>Cytophagia</taxon>
        <taxon>Cytophagales</taxon>
        <taxon>Flammeovirgaceae</taxon>
        <taxon>Rapidithrix</taxon>
    </lineage>
</organism>
<dbReference type="CDD" id="cd06177">
    <property type="entry name" value="MFS_NHS"/>
    <property type="match status" value="1"/>
</dbReference>
<dbReference type="EMBL" id="JBDKWZ010000006">
    <property type="protein sequence ID" value="MEN7548589.1"/>
    <property type="molecule type" value="Genomic_DNA"/>
</dbReference>
<sequence length="406" mass="45455">MKLKVRFQLSSMMFLQYFIWGAWSVTMSTYLGKTLGFSDVQIGMAYGAGAIAAMISPFFMGMIADRFFASERVLFVLHLVGAVFLYLAADATLFDDFYLLLLAYTICYMPTIALTNSISMNQMKDPGKEFPGVRVLGTIGWIAAGWTVGLLNIEHQATTFYIASGVSALMGFYCLLLPHTPPKDKGKKVGIKEVIGWDAISLFKSFSFSVFFIASMLICIPLSFYYNFTNAFLNELGMENAAGNMSWGQVSEILFMLVMPFFFIRLGVKKMLMVGMFAWVARYIMFSYGNIDEGIWMLFVGIVLHGVCYDFFFVTGQIYVDKKAGENVKNAAQGLIAFATYGVGMFIGAYISGQVVEYYKTEGTVPHDWSTIWMVPAMASGIILILFTMLFHEKKKQKEEEPAMAN</sequence>
<keyword evidence="2" id="KW-0813">Transport</keyword>
<evidence type="ECO:0000256" key="1">
    <source>
        <dbReference type="ARBA" id="ARBA00004651"/>
    </source>
</evidence>
<dbReference type="PANTHER" id="PTHR23522">
    <property type="entry name" value="BLL5896 PROTEIN"/>
    <property type="match status" value="1"/>
</dbReference>
<dbReference type="Pfam" id="PF03825">
    <property type="entry name" value="Nuc_H_symport"/>
    <property type="match status" value="1"/>
</dbReference>
<dbReference type="InterPro" id="IPR004740">
    <property type="entry name" value="Nuc_H_symport"/>
</dbReference>
<evidence type="ECO:0000256" key="4">
    <source>
        <dbReference type="ARBA" id="ARBA00022692"/>
    </source>
</evidence>
<evidence type="ECO:0000256" key="6">
    <source>
        <dbReference type="ARBA" id="ARBA00023136"/>
    </source>
</evidence>
<keyword evidence="3" id="KW-1003">Cell membrane</keyword>
<dbReference type="Gene3D" id="1.20.1250.20">
    <property type="entry name" value="MFS general substrate transporter like domains"/>
    <property type="match status" value="2"/>
</dbReference>
<accession>A0AAW9S6L1</accession>
<feature type="transmembrane region" description="Helical" evidence="7">
    <location>
        <begin position="332"/>
        <end position="351"/>
    </location>
</feature>
<protein>
    <submittedName>
        <fullName evidence="8">Nucleoside permease</fullName>
    </submittedName>
</protein>
<keyword evidence="9" id="KW-1185">Reference proteome</keyword>
<feature type="transmembrane region" description="Helical" evidence="7">
    <location>
        <begin position="43"/>
        <end position="61"/>
    </location>
</feature>
<dbReference type="GO" id="GO:0005886">
    <property type="term" value="C:plasma membrane"/>
    <property type="evidence" value="ECO:0007669"/>
    <property type="project" value="UniProtKB-SubCell"/>
</dbReference>
<dbReference type="Proteomes" id="UP001403385">
    <property type="component" value="Unassembled WGS sequence"/>
</dbReference>
<feature type="transmembrane region" description="Helical" evidence="7">
    <location>
        <begin position="295"/>
        <end position="320"/>
    </location>
</feature>
<dbReference type="AlphaFoldDB" id="A0AAW9S6L1"/>
<evidence type="ECO:0000313" key="9">
    <source>
        <dbReference type="Proteomes" id="UP001403385"/>
    </source>
</evidence>
<dbReference type="PANTHER" id="PTHR23522:SF4">
    <property type="entry name" value="NUCLEOSIDE PERMEASE NUPG-RELATED"/>
    <property type="match status" value="1"/>
</dbReference>
<evidence type="ECO:0000256" key="2">
    <source>
        <dbReference type="ARBA" id="ARBA00022448"/>
    </source>
</evidence>
<feature type="transmembrane region" description="Helical" evidence="7">
    <location>
        <begin position="271"/>
        <end position="289"/>
    </location>
</feature>
<dbReference type="GO" id="GO:0015212">
    <property type="term" value="F:cytidine transmembrane transporter activity"/>
    <property type="evidence" value="ECO:0007669"/>
    <property type="project" value="TreeGrafter"/>
</dbReference>
<evidence type="ECO:0000256" key="3">
    <source>
        <dbReference type="ARBA" id="ARBA00022475"/>
    </source>
</evidence>
<gene>
    <name evidence="8" type="ORF">AAG747_11750</name>
</gene>
<name>A0AAW9S6L1_9BACT</name>
<feature type="transmembrane region" description="Helical" evidence="7">
    <location>
        <begin position="135"/>
        <end position="153"/>
    </location>
</feature>
<feature type="transmembrane region" description="Helical" evidence="7">
    <location>
        <begin position="97"/>
        <end position="114"/>
    </location>
</feature>
<feature type="transmembrane region" description="Helical" evidence="7">
    <location>
        <begin position="199"/>
        <end position="226"/>
    </location>
</feature>
<dbReference type="InterPro" id="IPR036259">
    <property type="entry name" value="MFS_trans_sf"/>
</dbReference>
<evidence type="ECO:0000313" key="8">
    <source>
        <dbReference type="EMBL" id="MEN7548589.1"/>
    </source>
</evidence>
<feature type="transmembrane region" description="Helical" evidence="7">
    <location>
        <begin position="73"/>
        <end position="91"/>
    </location>
</feature>
<feature type="transmembrane region" description="Helical" evidence="7">
    <location>
        <begin position="12"/>
        <end position="31"/>
    </location>
</feature>
<dbReference type="SUPFAM" id="SSF103473">
    <property type="entry name" value="MFS general substrate transporter"/>
    <property type="match status" value="1"/>
</dbReference>
<feature type="transmembrane region" description="Helical" evidence="7">
    <location>
        <begin position="159"/>
        <end position="178"/>
    </location>
</feature>
<keyword evidence="4 7" id="KW-0812">Transmembrane</keyword>
<keyword evidence="6 7" id="KW-0472">Membrane</keyword>
<dbReference type="GO" id="GO:0015213">
    <property type="term" value="F:uridine transmembrane transporter activity"/>
    <property type="evidence" value="ECO:0007669"/>
    <property type="project" value="TreeGrafter"/>
</dbReference>
<keyword evidence="5 7" id="KW-1133">Transmembrane helix</keyword>
<evidence type="ECO:0000256" key="7">
    <source>
        <dbReference type="SAM" id="Phobius"/>
    </source>
</evidence>
<comment type="subcellular location">
    <subcellularLocation>
        <location evidence="1">Cell membrane</location>
        <topology evidence="1">Multi-pass membrane protein</topology>
    </subcellularLocation>
</comment>
<dbReference type="RefSeq" id="WP_346821368.1">
    <property type="nucleotide sequence ID" value="NZ_JBDKWZ010000006.1"/>
</dbReference>
<feature type="transmembrane region" description="Helical" evidence="7">
    <location>
        <begin position="246"/>
        <end position="264"/>
    </location>
</feature>
<proteinExistence type="predicted"/>
<evidence type="ECO:0000256" key="5">
    <source>
        <dbReference type="ARBA" id="ARBA00022989"/>
    </source>
</evidence>